<evidence type="ECO:0000256" key="2">
    <source>
        <dbReference type="SAM" id="Phobius"/>
    </source>
</evidence>
<keyword evidence="2" id="KW-1133">Transmembrane helix</keyword>
<proteinExistence type="predicted"/>
<name>K2RGE1_MACPH</name>
<dbReference type="EMBL" id="AHHD01000387">
    <property type="protein sequence ID" value="EKG13673.1"/>
    <property type="molecule type" value="Genomic_DNA"/>
</dbReference>
<organism evidence="3 4">
    <name type="scientific">Macrophomina phaseolina (strain MS6)</name>
    <name type="common">Charcoal rot fungus</name>
    <dbReference type="NCBI Taxonomy" id="1126212"/>
    <lineage>
        <taxon>Eukaryota</taxon>
        <taxon>Fungi</taxon>
        <taxon>Dikarya</taxon>
        <taxon>Ascomycota</taxon>
        <taxon>Pezizomycotina</taxon>
        <taxon>Dothideomycetes</taxon>
        <taxon>Dothideomycetes incertae sedis</taxon>
        <taxon>Botryosphaeriales</taxon>
        <taxon>Botryosphaeriaceae</taxon>
        <taxon>Macrophomina</taxon>
    </lineage>
</organism>
<dbReference type="AlphaFoldDB" id="K2RGE1"/>
<feature type="compositionally biased region" description="Basic and acidic residues" evidence="1">
    <location>
        <begin position="117"/>
        <end position="131"/>
    </location>
</feature>
<dbReference type="Proteomes" id="UP000007129">
    <property type="component" value="Unassembled WGS sequence"/>
</dbReference>
<comment type="caution">
    <text evidence="3">The sequence shown here is derived from an EMBL/GenBank/DDBJ whole genome shotgun (WGS) entry which is preliminary data.</text>
</comment>
<sequence length="131" mass="15047">MGVSDIHAYLYLLSFPLPPLGNLPDRSRSRTLDTSMILHKPETLAQAQCDNKCSSQNSYRRLGLLILPFVLFYMTVYTIYSTPQAPAHQSKQEGISLNRHHRRRRESCDQNNAEDALLERERKEDNQASLS</sequence>
<dbReference type="HOGENOM" id="CLU_1928023_0_0_1"/>
<feature type="transmembrane region" description="Helical" evidence="2">
    <location>
        <begin position="62"/>
        <end position="80"/>
    </location>
</feature>
<dbReference type="VEuPathDB" id="FungiDB:MPH_09139"/>
<gene>
    <name evidence="3" type="ORF">MPH_09139</name>
</gene>
<evidence type="ECO:0000313" key="4">
    <source>
        <dbReference type="Proteomes" id="UP000007129"/>
    </source>
</evidence>
<feature type="region of interest" description="Disordered" evidence="1">
    <location>
        <begin position="84"/>
        <end position="131"/>
    </location>
</feature>
<feature type="compositionally biased region" description="Polar residues" evidence="1">
    <location>
        <begin position="84"/>
        <end position="95"/>
    </location>
</feature>
<protein>
    <submittedName>
        <fullName evidence="3">Uncharacterized protein</fullName>
    </submittedName>
</protein>
<keyword evidence="2" id="KW-0472">Membrane</keyword>
<dbReference type="InParanoid" id="K2RGE1"/>
<reference evidence="3 4" key="1">
    <citation type="journal article" date="2012" name="BMC Genomics">
        <title>Tools to kill: Genome of one of the most destructive plant pathogenic fungi Macrophomina phaseolina.</title>
        <authorList>
            <person name="Islam M.S."/>
            <person name="Haque M.S."/>
            <person name="Islam M.M."/>
            <person name="Emdad E.M."/>
            <person name="Halim A."/>
            <person name="Hossen Q.M.M."/>
            <person name="Hossain M.Z."/>
            <person name="Ahmed B."/>
            <person name="Rahim S."/>
            <person name="Rahman M.S."/>
            <person name="Alam M.M."/>
            <person name="Hou S."/>
            <person name="Wan X."/>
            <person name="Saito J.A."/>
            <person name="Alam M."/>
        </authorList>
    </citation>
    <scope>NUCLEOTIDE SEQUENCE [LARGE SCALE GENOMIC DNA]</scope>
    <source>
        <strain evidence="3 4">MS6</strain>
    </source>
</reference>
<evidence type="ECO:0000313" key="3">
    <source>
        <dbReference type="EMBL" id="EKG13673.1"/>
    </source>
</evidence>
<evidence type="ECO:0000256" key="1">
    <source>
        <dbReference type="SAM" id="MobiDB-lite"/>
    </source>
</evidence>
<accession>K2RGE1</accession>
<keyword evidence="2" id="KW-0812">Transmembrane</keyword>